<evidence type="ECO:0000256" key="1">
    <source>
        <dbReference type="SAM" id="Phobius"/>
    </source>
</evidence>
<keyword evidence="1" id="KW-0472">Membrane</keyword>
<evidence type="ECO:0000313" key="3">
    <source>
        <dbReference type="Proteomes" id="UP001269819"/>
    </source>
</evidence>
<comment type="caution">
    <text evidence="2">The sequence shown here is derived from an EMBL/GenBank/DDBJ whole genome shotgun (WGS) entry which is preliminary data.</text>
</comment>
<keyword evidence="3" id="KW-1185">Reference proteome</keyword>
<keyword evidence="1" id="KW-1133">Transmembrane helix</keyword>
<evidence type="ECO:0000313" key="2">
    <source>
        <dbReference type="EMBL" id="MDV2080964.1"/>
    </source>
</evidence>
<dbReference type="Proteomes" id="UP001269819">
    <property type="component" value="Unassembled WGS sequence"/>
</dbReference>
<sequence>MTLMVHRLAAFVAIMCIATFFSATIFVELFGTGESIATLKSLIVWPGLFILVPSIALTGGSGFALAKARSGRLVQQKKKRMPFIGANGILVLIPCAVFLDRWASVGAFDTHFYVVQGIELLAGAINLTLMGVNMRDGFRLNGRLRRSA</sequence>
<feature type="transmembrane region" description="Helical" evidence="1">
    <location>
        <begin position="111"/>
        <end position="132"/>
    </location>
</feature>
<name>A0ABU3W366_9GAMM</name>
<dbReference type="RefSeq" id="WP_316975292.1">
    <property type="nucleotide sequence ID" value="NZ_JAWIIJ010000023.1"/>
</dbReference>
<organism evidence="2 3">
    <name type="scientific">Marinobacter xestospongiae</name>
    <dbReference type="NCBI Taxonomy" id="994319"/>
    <lineage>
        <taxon>Bacteria</taxon>
        <taxon>Pseudomonadati</taxon>
        <taxon>Pseudomonadota</taxon>
        <taxon>Gammaproteobacteria</taxon>
        <taxon>Pseudomonadales</taxon>
        <taxon>Marinobacteraceae</taxon>
        <taxon>Marinobacter</taxon>
    </lineage>
</organism>
<reference evidence="2 3" key="1">
    <citation type="submission" date="2023-10" db="EMBL/GenBank/DDBJ databases">
        <title>Characteristics and mechanism of a salt-tolerant marine origin heterotrophic nitrifying- aerobic denitrifying bacteria Marinobacter xestospongiae HN1.</title>
        <authorList>
            <person name="Qi R."/>
        </authorList>
    </citation>
    <scope>NUCLEOTIDE SEQUENCE [LARGE SCALE GENOMIC DNA]</scope>
    <source>
        <strain evidence="2 3">HN1</strain>
    </source>
</reference>
<dbReference type="EMBL" id="JAWIIJ010000023">
    <property type="protein sequence ID" value="MDV2080964.1"/>
    <property type="molecule type" value="Genomic_DNA"/>
</dbReference>
<evidence type="ECO:0008006" key="4">
    <source>
        <dbReference type="Google" id="ProtNLM"/>
    </source>
</evidence>
<keyword evidence="1" id="KW-0812">Transmembrane</keyword>
<accession>A0ABU3W366</accession>
<feature type="transmembrane region" description="Helical" evidence="1">
    <location>
        <begin position="7"/>
        <end position="31"/>
    </location>
</feature>
<feature type="transmembrane region" description="Helical" evidence="1">
    <location>
        <begin position="80"/>
        <end position="99"/>
    </location>
</feature>
<protein>
    <recommendedName>
        <fullName evidence="4">Lipoprotein</fullName>
    </recommendedName>
</protein>
<gene>
    <name evidence="2" type="ORF">RYS15_19925</name>
</gene>
<proteinExistence type="predicted"/>
<feature type="transmembrane region" description="Helical" evidence="1">
    <location>
        <begin position="43"/>
        <end position="68"/>
    </location>
</feature>